<proteinExistence type="predicted"/>
<dbReference type="AlphaFoldDB" id="A0A2Z6SA75"/>
<feature type="signal peptide" evidence="1">
    <location>
        <begin position="1"/>
        <end position="19"/>
    </location>
</feature>
<dbReference type="Proteomes" id="UP000247702">
    <property type="component" value="Unassembled WGS sequence"/>
</dbReference>
<gene>
    <name evidence="3" type="ORF">RCL2_001004700</name>
    <name evidence="2" type="ORF">RclHR1_09360001</name>
</gene>
<evidence type="ECO:0000313" key="4">
    <source>
        <dbReference type="Proteomes" id="UP000247702"/>
    </source>
</evidence>
<evidence type="ECO:0000256" key="1">
    <source>
        <dbReference type="SAM" id="SignalP"/>
    </source>
</evidence>
<dbReference type="EMBL" id="BLAL01000063">
    <property type="protein sequence ID" value="GES82864.1"/>
    <property type="molecule type" value="Genomic_DNA"/>
</dbReference>
<dbReference type="EMBL" id="BEXD01004355">
    <property type="protein sequence ID" value="GBC10123.1"/>
    <property type="molecule type" value="Genomic_DNA"/>
</dbReference>
<accession>A0A2Z6SA75</accession>
<sequence>MKVILFLLLLTIQLAVVSSRKRFRIQSIYDDTFWAAEGDKIVLRKNNPLLWYAQNVGAGYQLMPINNNRILTYNGPNNFITLAGYGNNIQTNQLFKFKPGFFNNTKLSIGVVSEPGQFASIRNEGEKSYIISSADRYKQWKLIFV</sequence>
<evidence type="ECO:0000313" key="2">
    <source>
        <dbReference type="EMBL" id="GBC10123.1"/>
    </source>
</evidence>
<comment type="caution">
    <text evidence="2">The sequence shown here is derived from an EMBL/GenBank/DDBJ whole genome shotgun (WGS) entry which is preliminary data.</text>
</comment>
<evidence type="ECO:0008006" key="5">
    <source>
        <dbReference type="Google" id="ProtNLM"/>
    </source>
</evidence>
<protein>
    <recommendedName>
        <fullName evidence="5">Ricin B lectin domain-containing protein</fullName>
    </recommendedName>
</protein>
<feature type="chain" id="PRO_5036060215" description="Ricin B lectin domain-containing protein" evidence="1">
    <location>
        <begin position="20"/>
        <end position="145"/>
    </location>
</feature>
<reference evidence="3" key="2">
    <citation type="submission" date="2019-10" db="EMBL/GenBank/DDBJ databases">
        <title>Conservation and host-specific expression of non-tandemly repeated heterogenous ribosome RNA gene in arbuscular mycorrhizal fungi.</title>
        <authorList>
            <person name="Maeda T."/>
            <person name="Kobayashi Y."/>
            <person name="Nakagawa T."/>
            <person name="Ezawa T."/>
            <person name="Yamaguchi K."/>
            <person name="Bino T."/>
            <person name="Nishimoto Y."/>
            <person name="Shigenobu S."/>
            <person name="Kawaguchi M."/>
        </authorList>
    </citation>
    <scope>NUCLEOTIDE SEQUENCE</scope>
    <source>
        <strain evidence="3">HR1</strain>
    </source>
</reference>
<keyword evidence="4" id="KW-1185">Reference proteome</keyword>
<evidence type="ECO:0000313" key="3">
    <source>
        <dbReference type="EMBL" id="GES82864.1"/>
    </source>
</evidence>
<dbReference type="Proteomes" id="UP000615446">
    <property type="component" value="Unassembled WGS sequence"/>
</dbReference>
<name>A0A2Z6SA75_9GLOM</name>
<reference evidence="2 4" key="1">
    <citation type="submission" date="2017-11" db="EMBL/GenBank/DDBJ databases">
        <title>The genome of Rhizophagus clarus HR1 reveals common genetic basis of auxotrophy among arbuscular mycorrhizal fungi.</title>
        <authorList>
            <person name="Kobayashi Y."/>
        </authorList>
    </citation>
    <scope>NUCLEOTIDE SEQUENCE [LARGE SCALE GENOMIC DNA]</scope>
    <source>
        <strain evidence="2 4">HR1</strain>
    </source>
</reference>
<organism evidence="2 4">
    <name type="scientific">Rhizophagus clarus</name>
    <dbReference type="NCBI Taxonomy" id="94130"/>
    <lineage>
        <taxon>Eukaryota</taxon>
        <taxon>Fungi</taxon>
        <taxon>Fungi incertae sedis</taxon>
        <taxon>Mucoromycota</taxon>
        <taxon>Glomeromycotina</taxon>
        <taxon>Glomeromycetes</taxon>
        <taxon>Glomerales</taxon>
        <taxon>Glomeraceae</taxon>
        <taxon>Rhizophagus</taxon>
    </lineage>
</organism>
<keyword evidence="1" id="KW-0732">Signal</keyword>